<evidence type="ECO:0000313" key="2">
    <source>
        <dbReference type="Proteomes" id="UP001286313"/>
    </source>
</evidence>
<name>A0AAE1EVS8_PETCI</name>
<dbReference type="EMBL" id="JAWQEG010004281">
    <property type="protein sequence ID" value="KAK3862265.1"/>
    <property type="molecule type" value="Genomic_DNA"/>
</dbReference>
<keyword evidence="2" id="KW-1185">Reference proteome</keyword>
<evidence type="ECO:0000313" key="1">
    <source>
        <dbReference type="EMBL" id="KAK3862265.1"/>
    </source>
</evidence>
<organism evidence="1 2">
    <name type="scientific">Petrolisthes cinctipes</name>
    <name type="common">Flat porcelain crab</name>
    <dbReference type="NCBI Taxonomy" id="88211"/>
    <lineage>
        <taxon>Eukaryota</taxon>
        <taxon>Metazoa</taxon>
        <taxon>Ecdysozoa</taxon>
        <taxon>Arthropoda</taxon>
        <taxon>Crustacea</taxon>
        <taxon>Multicrustacea</taxon>
        <taxon>Malacostraca</taxon>
        <taxon>Eumalacostraca</taxon>
        <taxon>Eucarida</taxon>
        <taxon>Decapoda</taxon>
        <taxon>Pleocyemata</taxon>
        <taxon>Anomura</taxon>
        <taxon>Galatheoidea</taxon>
        <taxon>Porcellanidae</taxon>
        <taxon>Petrolisthes</taxon>
    </lineage>
</organism>
<dbReference type="Proteomes" id="UP001286313">
    <property type="component" value="Unassembled WGS sequence"/>
</dbReference>
<comment type="caution">
    <text evidence="1">The sequence shown here is derived from an EMBL/GenBank/DDBJ whole genome shotgun (WGS) entry which is preliminary data.</text>
</comment>
<gene>
    <name evidence="1" type="ORF">Pcinc_031853</name>
</gene>
<dbReference type="AlphaFoldDB" id="A0AAE1EVS8"/>
<accession>A0AAE1EVS8</accession>
<protein>
    <submittedName>
        <fullName evidence="1">Uncharacterized protein</fullName>
    </submittedName>
</protein>
<proteinExistence type="predicted"/>
<sequence length="115" mass="12786">MEGRGMGCGEGVDGIWFWFEKVVVELYGLDCGSEKNDSPVLEESVVDEVKIGIPSSGLELLKEQGSGGENSEQWEGYQQMGVIEDVTLSHLEDSTGIQVEMRQRQHFSLLHILQN</sequence>
<reference evidence="1" key="1">
    <citation type="submission" date="2023-10" db="EMBL/GenBank/DDBJ databases">
        <title>Genome assemblies of two species of porcelain crab, Petrolisthes cinctipes and Petrolisthes manimaculis (Anomura: Porcellanidae).</title>
        <authorList>
            <person name="Angst P."/>
        </authorList>
    </citation>
    <scope>NUCLEOTIDE SEQUENCE</scope>
    <source>
        <strain evidence="1">PB745_01</strain>
        <tissue evidence="1">Gill</tissue>
    </source>
</reference>